<gene>
    <name evidence="6" type="ORF">GSCOC_T00012299001</name>
</gene>
<dbReference type="Gene3D" id="3.30.559.10">
    <property type="entry name" value="Chloramphenicol acetyltransferase-like domain"/>
    <property type="match status" value="2"/>
</dbReference>
<dbReference type="GO" id="GO:0009820">
    <property type="term" value="P:alkaloid metabolic process"/>
    <property type="evidence" value="ECO:0007669"/>
    <property type="project" value="UniProtKB-KW"/>
</dbReference>
<evidence type="ECO:0000313" key="6">
    <source>
        <dbReference type="EMBL" id="CDP20745.1"/>
    </source>
</evidence>
<dbReference type="InterPro" id="IPR023213">
    <property type="entry name" value="CAT-like_dom_sf"/>
</dbReference>
<protein>
    <submittedName>
        <fullName evidence="6">DH200=94 genomic scaffold, scaffold_1667</fullName>
    </submittedName>
</protein>
<dbReference type="GO" id="GO:0016746">
    <property type="term" value="F:acyltransferase activity"/>
    <property type="evidence" value="ECO:0007669"/>
    <property type="project" value="UniProtKB-KW"/>
</dbReference>
<dbReference type="Pfam" id="PF02458">
    <property type="entry name" value="Transferase"/>
    <property type="match status" value="2"/>
</dbReference>
<evidence type="ECO:0000256" key="1">
    <source>
        <dbReference type="ARBA" id="ARBA00009861"/>
    </source>
</evidence>
<evidence type="ECO:0000256" key="4">
    <source>
        <dbReference type="ARBA" id="ARBA00022679"/>
    </source>
</evidence>
<accession>A0A068VIX8</accession>
<sequence>MLQTYVAMVQISIFSCGGIAIGLSASHKIVDGLSMSTFMNAWAATARESLEQINASFVSSTLSPGSRYTSKYSKLFTPALDVLKTKATTSSLKPSSVTAVMGLLWKSAIVASQMKLSLLIPVWPAYAQQGTDSSPELQLLVNCIRNAITTIYSNFVEGMKGEDRLQKNFEQLFSNPNSSAEDFIISSLCKTGFREVDFGWGKPIWSFVGRENRNIYGSRVERIAWLMDTKSGDGIEAWVTLKEDGMAIFDKNLELQAFASLNPAPLES</sequence>
<keyword evidence="7" id="KW-1185">Reference proteome</keyword>
<evidence type="ECO:0000313" key="7">
    <source>
        <dbReference type="Proteomes" id="UP000295252"/>
    </source>
</evidence>
<reference evidence="7" key="1">
    <citation type="journal article" date="2014" name="Science">
        <title>The coffee genome provides insight into the convergent evolution of caffeine biosynthesis.</title>
        <authorList>
            <person name="Denoeud F."/>
            <person name="Carretero-Paulet L."/>
            <person name="Dereeper A."/>
            <person name="Droc G."/>
            <person name="Guyot R."/>
            <person name="Pietrella M."/>
            <person name="Zheng C."/>
            <person name="Alberti A."/>
            <person name="Anthony F."/>
            <person name="Aprea G."/>
            <person name="Aury J.M."/>
            <person name="Bento P."/>
            <person name="Bernard M."/>
            <person name="Bocs S."/>
            <person name="Campa C."/>
            <person name="Cenci A."/>
            <person name="Combes M.C."/>
            <person name="Crouzillat D."/>
            <person name="Da Silva C."/>
            <person name="Daddiego L."/>
            <person name="De Bellis F."/>
            <person name="Dussert S."/>
            <person name="Garsmeur O."/>
            <person name="Gayraud T."/>
            <person name="Guignon V."/>
            <person name="Jahn K."/>
            <person name="Jamilloux V."/>
            <person name="Joet T."/>
            <person name="Labadie K."/>
            <person name="Lan T."/>
            <person name="Leclercq J."/>
            <person name="Lepelley M."/>
            <person name="Leroy T."/>
            <person name="Li L.T."/>
            <person name="Librado P."/>
            <person name="Lopez L."/>
            <person name="Munoz A."/>
            <person name="Noel B."/>
            <person name="Pallavicini A."/>
            <person name="Perrotta G."/>
            <person name="Poncet V."/>
            <person name="Pot D."/>
            <person name="Priyono X."/>
            <person name="Rigoreau M."/>
            <person name="Rouard M."/>
            <person name="Rozas J."/>
            <person name="Tranchant-Dubreuil C."/>
            <person name="VanBuren R."/>
            <person name="Zhang Q."/>
            <person name="Andrade A.C."/>
            <person name="Argout X."/>
            <person name="Bertrand B."/>
            <person name="de Kochko A."/>
            <person name="Graziosi G."/>
            <person name="Henry R.J."/>
            <person name="Jayarama X."/>
            <person name="Ming R."/>
            <person name="Nagai C."/>
            <person name="Rounsley S."/>
            <person name="Sankoff D."/>
            <person name="Giuliano G."/>
            <person name="Albert V.A."/>
            <person name="Wincker P."/>
            <person name="Lashermes P."/>
        </authorList>
    </citation>
    <scope>NUCLEOTIDE SEQUENCE [LARGE SCALE GENOMIC DNA]</scope>
    <source>
        <strain evidence="7">cv. DH200-94</strain>
    </source>
</reference>
<keyword evidence="3" id="KW-0017">Alkaloid metabolism</keyword>
<dbReference type="AlphaFoldDB" id="A0A068VIX8"/>
<comment type="subunit">
    <text evidence="2">Monomer.</text>
</comment>
<evidence type="ECO:0000256" key="5">
    <source>
        <dbReference type="ARBA" id="ARBA00023315"/>
    </source>
</evidence>
<dbReference type="STRING" id="49390.A0A068VIX8"/>
<dbReference type="EMBL" id="HG740751">
    <property type="protein sequence ID" value="CDP20745.1"/>
    <property type="molecule type" value="Genomic_DNA"/>
</dbReference>
<evidence type="ECO:0000256" key="3">
    <source>
        <dbReference type="ARBA" id="ARBA00022589"/>
    </source>
</evidence>
<dbReference type="InParanoid" id="A0A068VIX8"/>
<comment type="similarity">
    <text evidence="1">Belongs to the plant acyltransferase family.</text>
</comment>
<dbReference type="PANTHER" id="PTHR31623:SF55">
    <property type="entry name" value="VINORINE SYNTHASE"/>
    <property type="match status" value="1"/>
</dbReference>
<dbReference type="Proteomes" id="UP000295252">
    <property type="component" value="Unassembled WGS sequence"/>
</dbReference>
<dbReference type="Gramene" id="CDP20745">
    <property type="protein sequence ID" value="CDP20745"/>
    <property type="gene ID" value="GSCOC_T00012299001"/>
</dbReference>
<name>A0A068VIX8_COFCA</name>
<dbReference type="PhylomeDB" id="A0A068VIX8"/>
<keyword evidence="4" id="KW-0808">Transferase</keyword>
<dbReference type="PANTHER" id="PTHR31623">
    <property type="entry name" value="F21J9.9"/>
    <property type="match status" value="1"/>
</dbReference>
<dbReference type="OrthoDB" id="1932220at2759"/>
<evidence type="ECO:0000256" key="2">
    <source>
        <dbReference type="ARBA" id="ARBA00011245"/>
    </source>
</evidence>
<proteinExistence type="inferred from homology"/>
<organism evidence="6 7">
    <name type="scientific">Coffea canephora</name>
    <name type="common">Robusta coffee</name>
    <dbReference type="NCBI Taxonomy" id="49390"/>
    <lineage>
        <taxon>Eukaryota</taxon>
        <taxon>Viridiplantae</taxon>
        <taxon>Streptophyta</taxon>
        <taxon>Embryophyta</taxon>
        <taxon>Tracheophyta</taxon>
        <taxon>Spermatophyta</taxon>
        <taxon>Magnoliopsida</taxon>
        <taxon>eudicotyledons</taxon>
        <taxon>Gunneridae</taxon>
        <taxon>Pentapetalae</taxon>
        <taxon>asterids</taxon>
        <taxon>lamiids</taxon>
        <taxon>Gentianales</taxon>
        <taxon>Rubiaceae</taxon>
        <taxon>Ixoroideae</taxon>
        <taxon>Gardenieae complex</taxon>
        <taxon>Bertiereae - Coffeeae clade</taxon>
        <taxon>Coffeeae</taxon>
        <taxon>Coffea</taxon>
    </lineage>
</organism>
<keyword evidence="5" id="KW-0012">Acyltransferase</keyword>